<gene>
    <name evidence="4" type="ORF">KOY48_01845</name>
</gene>
<reference evidence="4" key="1">
    <citation type="submission" date="2021-06" db="EMBL/GenBank/DDBJ databases">
        <title>An adapted protocol for Saccharibacteria cultivation: two new species join this phylum of Candidate Phyla Radiations.</title>
        <authorList>
            <person name="Ibrahim A."/>
            <person name="Maatouk M."/>
            <person name="Zgheib R."/>
            <person name="Haddad G."/>
            <person name="Bou Khalil J."/>
            <person name="Raoult D."/>
            <person name="Bittar F."/>
        </authorList>
    </citation>
    <scope>NUCLEOTIDE SEQUENCE</scope>
    <source>
        <strain evidence="4">IHU1</strain>
    </source>
</reference>
<dbReference type="Gene3D" id="3.40.50.2000">
    <property type="entry name" value="Glycogen Phosphorylase B"/>
    <property type="match status" value="1"/>
</dbReference>
<dbReference type="Proteomes" id="UP000679129">
    <property type="component" value="Chromosome"/>
</dbReference>
<dbReference type="SUPFAM" id="SSF53756">
    <property type="entry name" value="UDP-Glycosyltransferase/glycogen phosphorylase"/>
    <property type="match status" value="1"/>
</dbReference>
<feature type="domain" description="Glycosyltransferase family 28 N-terminal" evidence="3">
    <location>
        <begin position="4"/>
        <end position="66"/>
    </location>
</feature>
<evidence type="ECO:0000259" key="3">
    <source>
        <dbReference type="Pfam" id="PF03033"/>
    </source>
</evidence>
<dbReference type="GO" id="GO:0016758">
    <property type="term" value="F:hexosyltransferase activity"/>
    <property type="evidence" value="ECO:0007669"/>
    <property type="project" value="InterPro"/>
</dbReference>
<sequence>MMVGFFQSLFKLMKWRPDVIFIKGGYVCLPVGYAARLLRIPLVLHDSEAHPGLTNRLLSPFAKAIGTGAPLEYYNYPPEKASYVGIPVAPEFHPYSETEKKELKEKLGFNRQ</sequence>
<dbReference type="KEGG" id="mnd:KOY48_01845"/>
<evidence type="ECO:0000313" key="4">
    <source>
        <dbReference type="EMBL" id="QWQ32576.1"/>
    </source>
</evidence>
<dbReference type="GO" id="GO:1901137">
    <property type="term" value="P:carbohydrate derivative biosynthetic process"/>
    <property type="evidence" value="ECO:0007669"/>
    <property type="project" value="UniProtKB-ARBA"/>
</dbReference>
<keyword evidence="1 4" id="KW-0328">Glycosyltransferase</keyword>
<protein>
    <submittedName>
        <fullName evidence="4">Glycosyltransferase</fullName>
        <ecNumber evidence="4">2.4.-.-</ecNumber>
    </submittedName>
</protein>
<dbReference type="PANTHER" id="PTHR21015:SF22">
    <property type="entry name" value="GLYCOSYLTRANSFERASE"/>
    <property type="match status" value="1"/>
</dbReference>
<evidence type="ECO:0000256" key="2">
    <source>
        <dbReference type="ARBA" id="ARBA00022679"/>
    </source>
</evidence>
<keyword evidence="2 4" id="KW-0808">Transferase</keyword>
<dbReference type="EMBL" id="CP076460">
    <property type="protein sequence ID" value="QWQ32576.1"/>
    <property type="molecule type" value="Genomic_DNA"/>
</dbReference>
<dbReference type="PANTHER" id="PTHR21015">
    <property type="entry name" value="UDP-N-ACETYLGLUCOSAMINE--N-ACETYLMURAMYL-(PENTAPEPTIDE) PYROPHOSPHORYL-UNDECAPRENOL N-ACETYLGLUCOSAMINE TRANSFERASE 1"/>
    <property type="match status" value="1"/>
</dbReference>
<evidence type="ECO:0000256" key="1">
    <source>
        <dbReference type="ARBA" id="ARBA00022676"/>
    </source>
</evidence>
<dbReference type="Pfam" id="PF03033">
    <property type="entry name" value="Glyco_transf_28"/>
    <property type="match status" value="1"/>
</dbReference>
<keyword evidence="5" id="KW-1185">Reference proteome</keyword>
<organism evidence="4 5">
    <name type="scientific">Candidatus Minimicrobia naudis</name>
    <dbReference type="NCBI Taxonomy" id="2841263"/>
    <lineage>
        <taxon>Bacteria</taxon>
        <taxon>Candidatus Saccharimonadota</taxon>
        <taxon>Candidatus Saccharimonadota incertae sedis</taxon>
        <taxon>Candidatus Minimicrobia</taxon>
    </lineage>
</organism>
<dbReference type="InterPro" id="IPR004276">
    <property type="entry name" value="GlycoTrans_28_N"/>
</dbReference>
<dbReference type="AlphaFoldDB" id="A0A8F1SC31"/>
<accession>A0A8F1SC31</accession>
<dbReference type="EC" id="2.4.-.-" evidence="4"/>
<dbReference type="GO" id="GO:0005975">
    <property type="term" value="P:carbohydrate metabolic process"/>
    <property type="evidence" value="ECO:0007669"/>
    <property type="project" value="InterPro"/>
</dbReference>
<name>A0A8F1SC31_9BACT</name>
<evidence type="ECO:0000313" key="5">
    <source>
        <dbReference type="Proteomes" id="UP000679129"/>
    </source>
</evidence>
<proteinExistence type="predicted"/>